<accession>A0ABU1BK54</accession>
<keyword evidence="8" id="KW-1185">Reference proteome</keyword>
<dbReference type="EMBL" id="JAUYVH010000001">
    <property type="protein sequence ID" value="MDQ9169391.1"/>
    <property type="molecule type" value="Genomic_DNA"/>
</dbReference>
<feature type="domain" description="Histidine kinase" evidence="6">
    <location>
        <begin position="161"/>
        <end position="379"/>
    </location>
</feature>
<proteinExistence type="predicted"/>
<dbReference type="Gene3D" id="3.30.565.10">
    <property type="entry name" value="Histidine kinase-like ATPase, C-terminal domain"/>
    <property type="match status" value="1"/>
</dbReference>
<dbReference type="SMART" id="SM00388">
    <property type="entry name" value="HisKA"/>
    <property type="match status" value="1"/>
</dbReference>
<keyword evidence="4" id="KW-0808">Transferase</keyword>
<evidence type="ECO:0000259" key="6">
    <source>
        <dbReference type="PROSITE" id="PS50109"/>
    </source>
</evidence>
<comment type="catalytic activity">
    <reaction evidence="1">
        <text>ATP + protein L-histidine = ADP + protein N-phospho-L-histidine.</text>
        <dbReference type="EC" id="2.7.13.3"/>
    </reaction>
</comment>
<dbReference type="RefSeq" id="WP_338435278.1">
    <property type="nucleotide sequence ID" value="NZ_JAUYVH010000001.1"/>
</dbReference>
<dbReference type="InterPro" id="IPR036097">
    <property type="entry name" value="HisK_dim/P_sf"/>
</dbReference>
<protein>
    <recommendedName>
        <fullName evidence="2">histidine kinase</fullName>
        <ecNumber evidence="2">2.7.13.3</ecNumber>
    </recommendedName>
</protein>
<dbReference type="Pfam" id="PF00512">
    <property type="entry name" value="HisKA"/>
    <property type="match status" value="1"/>
</dbReference>
<evidence type="ECO:0000313" key="8">
    <source>
        <dbReference type="Proteomes" id="UP001225596"/>
    </source>
</evidence>
<evidence type="ECO:0000256" key="3">
    <source>
        <dbReference type="ARBA" id="ARBA00022553"/>
    </source>
</evidence>
<evidence type="ECO:0000256" key="4">
    <source>
        <dbReference type="ARBA" id="ARBA00022679"/>
    </source>
</evidence>
<sequence length="381" mass="41965">MTITAMPAHSNQAPKMAALIKQHLDEILATWRNKARQIPAARQLDTPTLNDHIPVLLEELAVAFERGAHSKIVNRIPKGSSPTHGLQRLENGFEIEEVVAEYNMLRHCLHELAERHDVLLVGHPVHILNGVLDTAIGAAIKAYVVQQALETQRRREDYLAFVAHDLRTPLGAVAIAAQILEKEAANHPQADRVGTIVKTLQRNAGYLTTLVNKVLQENVNLETESGVTLERRRFDLWPLVEALIHDLRPVAGSGSTKLINEIPPDLLVCADAALLRRVFQNLIANAIRYAPDGEIRISARRMHTQNLVECEVTDSGSGITADRLPHIFNKFETDGKRSTDFGLGLTICKTFIEAHGGTITASSQAGQGTSFYFTLPDIAAE</sequence>
<dbReference type="PRINTS" id="PR00344">
    <property type="entry name" value="BCTRLSENSOR"/>
</dbReference>
<gene>
    <name evidence="7" type="ORF">Q8A64_03090</name>
</gene>
<dbReference type="SMART" id="SM00387">
    <property type="entry name" value="HATPase_c"/>
    <property type="match status" value="1"/>
</dbReference>
<dbReference type="SUPFAM" id="SSF47384">
    <property type="entry name" value="Homodimeric domain of signal transducing histidine kinase"/>
    <property type="match status" value="1"/>
</dbReference>
<reference evidence="7 8" key="1">
    <citation type="submission" date="2023-08" db="EMBL/GenBank/DDBJ databases">
        <title>Oxalobacteraceae gen .nov., isolated from river sludge outside the plant.</title>
        <authorList>
            <person name="Zhao S.Y."/>
        </authorList>
    </citation>
    <scope>NUCLEOTIDE SEQUENCE [LARGE SCALE GENOMIC DNA]</scope>
    <source>
        <strain evidence="7 8">R-40</strain>
    </source>
</reference>
<keyword evidence="5 7" id="KW-0418">Kinase</keyword>
<dbReference type="CDD" id="cd00082">
    <property type="entry name" value="HisKA"/>
    <property type="match status" value="1"/>
</dbReference>
<dbReference type="EC" id="2.7.13.3" evidence="2"/>
<name>A0ABU1BK54_9BURK</name>
<dbReference type="PROSITE" id="PS50109">
    <property type="entry name" value="HIS_KIN"/>
    <property type="match status" value="1"/>
</dbReference>
<organism evidence="7 8">
    <name type="scientific">Keguizhuia sedimenti</name>
    <dbReference type="NCBI Taxonomy" id="3064264"/>
    <lineage>
        <taxon>Bacteria</taxon>
        <taxon>Pseudomonadati</taxon>
        <taxon>Pseudomonadota</taxon>
        <taxon>Betaproteobacteria</taxon>
        <taxon>Burkholderiales</taxon>
        <taxon>Oxalobacteraceae</taxon>
        <taxon>Keguizhuia</taxon>
    </lineage>
</organism>
<evidence type="ECO:0000313" key="7">
    <source>
        <dbReference type="EMBL" id="MDQ9169391.1"/>
    </source>
</evidence>
<comment type="caution">
    <text evidence="7">The sequence shown here is derived from an EMBL/GenBank/DDBJ whole genome shotgun (WGS) entry which is preliminary data.</text>
</comment>
<dbReference type="CDD" id="cd00075">
    <property type="entry name" value="HATPase"/>
    <property type="match status" value="1"/>
</dbReference>
<keyword evidence="3" id="KW-0597">Phosphoprotein</keyword>
<dbReference type="InterPro" id="IPR004358">
    <property type="entry name" value="Sig_transdc_His_kin-like_C"/>
</dbReference>
<dbReference type="InterPro" id="IPR003594">
    <property type="entry name" value="HATPase_dom"/>
</dbReference>
<dbReference type="PANTHER" id="PTHR43047">
    <property type="entry name" value="TWO-COMPONENT HISTIDINE PROTEIN KINASE"/>
    <property type="match status" value="1"/>
</dbReference>
<evidence type="ECO:0000256" key="2">
    <source>
        <dbReference type="ARBA" id="ARBA00012438"/>
    </source>
</evidence>
<dbReference type="Proteomes" id="UP001225596">
    <property type="component" value="Unassembled WGS sequence"/>
</dbReference>
<dbReference type="InterPro" id="IPR003661">
    <property type="entry name" value="HisK_dim/P_dom"/>
</dbReference>
<evidence type="ECO:0000256" key="5">
    <source>
        <dbReference type="ARBA" id="ARBA00022777"/>
    </source>
</evidence>
<dbReference type="PANTHER" id="PTHR43047:SF72">
    <property type="entry name" value="OSMOSENSING HISTIDINE PROTEIN KINASE SLN1"/>
    <property type="match status" value="1"/>
</dbReference>
<dbReference type="Pfam" id="PF02518">
    <property type="entry name" value="HATPase_c"/>
    <property type="match status" value="1"/>
</dbReference>
<dbReference type="GO" id="GO:0016301">
    <property type="term" value="F:kinase activity"/>
    <property type="evidence" value="ECO:0007669"/>
    <property type="project" value="UniProtKB-KW"/>
</dbReference>
<dbReference type="Gene3D" id="1.10.287.130">
    <property type="match status" value="1"/>
</dbReference>
<evidence type="ECO:0000256" key="1">
    <source>
        <dbReference type="ARBA" id="ARBA00000085"/>
    </source>
</evidence>
<dbReference type="InterPro" id="IPR036890">
    <property type="entry name" value="HATPase_C_sf"/>
</dbReference>
<dbReference type="InterPro" id="IPR005467">
    <property type="entry name" value="His_kinase_dom"/>
</dbReference>
<dbReference type="SUPFAM" id="SSF55874">
    <property type="entry name" value="ATPase domain of HSP90 chaperone/DNA topoisomerase II/histidine kinase"/>
    <property type="match status" value="1"/>
</dbReference>